<dbReference type="PANTHER" id="PTHR27008:SF510">
    <property type="entry name" value="OS09G0423200 PROTEIN"/>
    <property type="match status" value="1"/>
</dbReference>
<dbReference type="AlphaFoldDB" id="A0A498J345"/>
<dbReference type="SUPFAM" id="SSF56112">
    <property type="entry name" value="Protein kinase-like (PK-like)"/>
    <property type="match status" value="1"/>
</dbReference>
<keyword evidence="3" id="KW-0812">Transmembrane</keyword>
<evidence type="ECO:0000313" key="9">
    <source>
        <dbReference type="Proteomes" id="UP000290289"/>
    </source>
</evidence>
<protein>
    <recommendedName>
        <fullName evidence="7">Protein kinase domain-containing protein</fullName>
    </recommendedName>
</protein>
<evidence type="ECO:0000256" key="1">
    <source>
        <dbReference type="ARBA" id="ARBA00004370"/>
    </source>
</evidence>
<reference evidence="8 9" key="1">
    <citation type="submission" date="2018-10" db="EMBL/GenBank/DDBJ databases">
        <title>A high-quality apple genome assembly.</title>
        <authorList>
            <person name="Hu J."/>
        </authorList>
    </citation>
    <scope>NUCLEOTIDE SEQUENCE [LARGE SCALE GENOMIC DNA]</scope>
    <source>
        <strain evidence="9">cv. HFTH1</strain>
        <tissue evidence="8">Young leaf</tissue>
    </source>
</reference>
<dbReference type="PANTHER" id="PTHR27008">
    <property type="entry name" value="OS04G0122200 PROTEIN"/>
    <property type="match status" value="1"/>
</dbReference>
<dbReference type="SMART" id="SM00220">
    <property type="entry name" value="S_TKc"/>
    <property type="match status" value="1"/>
</dbReference>
<evidence type="ECO:0000256" key="3">
    <source>
        <dbReference type="ARBA" id="ARBA00022692"/>
    </source>
</evidence>
<dbReference type="InterPro" id="IPR032675">
    <property type="entry name" value="LRR_dom_sf"/>
</dbReference>
<dbReference type="InterPro" id="IPR051809">
    <property type="entry name" value="Plant_receptor-like_S/T_kinase"/>
</dbReference>
<evidence type="ECO:0000256" key="4">
    <source>
        <dbReference type="ARBA" id="ARBA00022737"/>
    </source>
</evidence>
<evidence type="ECO:0000259" key="7">
    <source>
        <dbReference type="PROSITE" id="PS50011"/>
    </source>
</evidence>
<dbReference type="InterPro" id="IPR008271">
    <property type="entry name" value="Ser/Thr_kinase_AS"/>
</dbReference>
<keyword evidence="9" id="KW-1185">Reference proteome</keyword>
<name>A0A498J345_MALDO</name>
<dbReference type="STRING" id="3750.A0A498J345"/>
<keyword evidence="6" id="KW-0472">Membrane</keyword>
<dbReference type="Proteomes" id="UP000290289">
    <property type="component" value="Chromosome 9"/>
</dbReference>
<feature type="domain" description="Protein kinase" evidence="7">
    <location>
        <begin position="120"/>
        <end position="384"/>
    </location>
</feature>
<dbReference type="InterPro" id="IPR011009">
    <property type="entry name" value="Kinase-like_dom_sf"/>
</dbReference>
<dbReference type="SUPFAM" id="SSF52058">
    <property type="entry name" value="L domain-like"/>
    <property type="match status" value="1"/>
</dbReference>
<dbReference type="PROSITE" id="PS50011">
    <property type="entry name" value="PROTEIN_KINASE_DOM"/>
    <property type="match status" value="1"/>
</dbReference>
<dbReference type="GO" id="GO:0004672">
    <property type="term" value="F:protein kinase activity"/>
    <property type="evidence" value="ECO:0007669"/>
    <property type="project" value="InterPro"/>
</dbReference>
<dbReference type="GO" id="GO:0005524">
    <property type="term" value="F:ATP binding"/>
    <property type="evidence" value="ECO:0007669"/>
    <property type="project" value="InterPro"/>
</dbReference>
<evidence type="ECO:0000313" key="8">
    <source>
        <dbReference type="EMBL" id="RXH88412.1"/>
    </source>
</evidence>
<dbReference type="Gene3D" id="1.10.510.10">
    <property type="entry name" value="Transferase(Phosphotransferase) domain 1"/>
    <property type="match status" value="1"/>
</dbReference>
<keyword evidence="4" id="KW-0677">Repeat</keyword>
<comment type="subcellular location">
    <subcellularLocation>
        <location evidence="1">Membrane</location>
    </subcellularLocation>
</comment>
<dbReference type="InterPro" id="IPR000719">
    <property type="entry name" value="Prot_kinase_dom"/>
</dbReference>
<sequence length="384" mass="42153">MCLTLYKHGGASTIFESQECLQWRHSDWYASCSRSMSSYETAVLKDRTRLLEDHILCALDFIIPFPGNGGGIEEVRVGIVAVFYGHNGSEVGDMDSKLLLEYFDLHMHFLVNSIGELRNLESFDVSGNRFFGRIPLSLNKSQTLTYQNLSFNYFEGMIPSGGIFEAVSYTSFLGNQHICGTLSHIHINIPINNMLGVLLDGTTIAVKVLHLQPGNSTKSFTRECQVLRSIRHINLTTIITACSLPDFKASVVPYMANGSLDSRLYQHSKTDLSSGLAYLHHHSPVKVIHCDLKPSNVLLNDDMTALVSDFGIARLLIAGGGNSALGNMGNSTANMLSPEYAYGSNASTKGNVYSFGILVLEMVTRKRPTQVGQEPLSWKGGKSG</sequence>
<evidence type="ECO:0000256" key="2">
    <source>
        <dbReference type="ARBA" id="ARBA00022614"/>
    </source>
</evidence>
<dbReference type="PROSITE" id="PS00108">
    <property type="entry name" value="PROTEIN_KINASE_ST"/>
    <property type="match status" value="1"/>
</dbReference>
<evidence type="ECO:0000256" key="5">
    <source>
        <dbReference type="ARBA" id="ARBA00022989"/>
    </source>
</evidence>
<dbReference type="Gene3D" id="3.80.10.10">
    <property type="entry name" value="Ribonuclease Inhibitor"/>
    <property type="match status" value="1"/>
</dbReference>
<dbReference type="GO" id="GO:0016020">
    <property type="term" value="C:membrane"/>
    <property type="evidence" value="ECO:0007669"/>
    <property type="project" value="UniProtKB-SubCell"/>
</dbReference>
<evidence type="ECO:0000256" key="6">
    <source>
        <dbReference type="ARBA" id="ARBA00023136"/>
    </source>
</evidence>
<proteinExistence type="predicted"/>
<keyword evidence="5" id="KW-1133">Transmembrane helix</keyword>
<comment type="caution">
    <text evidence="8">The sequence shown here is derived from an EMBL/GenBank/DDBJ whole genome shotgun (WGS) entry which is preliminary data.</text>
</comment>
<gene>
    <name evidence="8" type="ORF">DVH24_000011</name>
</gene>
<keyword evidence="2" id="KW-0433">Leucine-rich repeat</keyword>
<dbReference type="EMBL" id="RDQH01000335">
    <property type="protein sequence ID" value="RXH88412.1"/>
    <property type="molecule type" value="Genomic_DNA"/>
</dbReference>
<accession>A0A498J345</accession>
<dbReference type="Pfam" id="PF00069">
    <property type="entry name" value="Pkinase"/>
    <property type="match status" value="1"/>
</dbReference>
<organism evidence="8 9">
    <name type="scientific">Malus domestica</name>
    <name type="common">Apple</name>
    <name type="synonym">Pyrus malus</name>
    <dbReference type="NCBI Taxonomy" id="3750"/>
    <lineage>
        <taxon>Eukaryota</taxon>
        <taxon>Viridiplantae</taxon>
        <taxon>Streptophyta</taxon>
        <taxon>Embryophyta</taxon>
        <taxon>Tracheophyta</taxon>
        <taxon>Spermatophyta</taxon>
        <taxon>Magnoliopsida</taxon>
        <taxon>eudicotyledons</taxon>
        <taxon>Gunneridae</taxon>
        <taxon>Pentapetalae</taxon>
        <taxon>rosids</taxon>
        <taxon>fabids</taxon>
        <taxon>Rosales</taxon>
        <taxon>Rosaceae</taxon>
        <taxon>Amygdaloideae</taxon>
        <taxon>Maleae</taxon>
        <taxon>Malus</taxon>
    </lineage>
</organism>